<dbReference type="Pfam" id="PF01476">
    <property type="entry name" value="LysM"/>
    <property type="match status" value="1"/>
</dbReference>
<evidence type="ECO:0000313" key="3">
    <source>
        <dbReference type="EMBL" id="MFC0408752.1"/>
    </source>
</evidence>
<dbReference type="EMBL" id="JBHLUN010000007">
    <property type="protein sequence ID" value="MFC0408752.1"/>
    <property type="molecule type" value="Genomic_DNA"/>
</dbReference>
<evidence type="ECO:0000259" key="2">
    <source>
        <dbReference type="PROSITE" id="PS51782"/>
    </source>
</evidence>
<organism evidence="3 4">
    <name type="scientific">Roseomonas elaeocarpi</name>
    <dbReference type="NCBI Taxonomy" id="907779"/>
    <lineage>
        <taxon>Bacteria</taxon>
        <taxon>Pseudomonadati</taxon>
        <taxon>Pseudomonadota</taxon>
        <taxon>Alphaproteobacteria</taxon>
        <taxon>Acetobacterales</taxon>
        <taxon>Roseomonadaceae</taxon>
        <taxon>Roseomonas</taxon>
    </lineage>
</organism>
<sequence length="396" mass="39724">MNTATRASVLLVPLVLAAGAAWLLRGPGTPSQAPVPGLPGTTAPGMPPAGTALPGSASPGADTARGNATAGAAQPAAARAPRLPSFDVVRLGARGTLVVAGRAEAGSEVGLREGTRELGRSRVDARGEWVILPEAALAPGAHELSLRSTLPDGREVEGADTVLVRVPDPAPAVAGTAPPPAGTGPAEASQPLVLVLPRNPGAAPRLLGNNTAPDGAPPGAVPPGGAAGGAAAGNTPTAGARTPLAVDVLDYDDSGTMRFSGAAPPGARLRLYADDVPLGEAQADSTGRWTLSPNPAPAEGRHTLRVDQLGRSGAVAARVAVPFQRDHLPPGALHDGQVVVQPGNNLWRLARAAYGQGIRYTVIFAANRAQIRDPGRIYPGQVLGVPSSPAAESRSR</sequence>
<gene>
    <name evidence="3" type="ORF">ACFFGY_10860</name>
</gene>
<evidence type="ECO:0000256" key="1">
    <source>
        <dbReference type="SAM" id="MobiDB-lite"/>
    </source>
</evidence>
<dbReference type="InterPro" id="IPR036779">
    <property type="entry name" value="LysM_dom_sf"/>
</dbReference>
<comment type="caution">
    <text evidence="3">The sequence shown here is derived from an EMBL/GenBank/DDBJ whole genome shotgun (WGS) entry which is preliminary data.</text>
</comment>
<feature type="compositionally biased region" description="Low complexity" evidence="1">
    <location>
        <begin position="38"/>
        <end position="79"/>
    </location>
</feature>
<dbReference type="Gene3D" id="2.60.40.10">
    <property type="entry name" value="Immunoglobulins"/>
    <property type="match status" value="1"/>
</dbReference>
<dbReference type="CDD" id="cd00118">
    <property type="entry name" value="LysM"/>
    <property type="match status" value="1"/>
</dbReference>
<dbReference type="PANTHER" id="PTHR34700:SF4">
    <property type="entry name" value="PHAGE-LIKE ELEMENT PBSX PROTEIN XKDP"/>
    <property type="match status" value="1"/>
</dbReference>
<reference evidence="3 4" key="1">
    <citation type="submission" date="2024-09" db="EMBL/GenBank/DDBJ databases">
        <authorList>
            <person name="Sun Q."/>
            <person name="Mori K."/>
        </authorList>
    </citation>
    <scope>NUCLEOTIDE SEQUENCE [LARGE SCALE GENOMIC DNA]</scope>
    <source>
        <strain evidence="3 4">TBRC 5777</strain>
    </source>
</reference>
<dbReference type="RefSeq" id="WP_377044506.1">
    <property type="nucleotide sequence ID" value="NZ_JBHLUN010000007.1"/>
</dbReference>
<accession>A0ABV6JTY0</accession>
<dbReference type="InterPro" id="IPR018392">
    <property type="entry name" value="LysM"/>
</dbReference>
<evidence type="ECO:0000313" key="4">
    <source>
        <dbReference type="Proteomes" id="UP001589865"/>
    </source>
</evidence>
<dbReference type="Gene3D" id="3.30.420.430">
    <property type="match status" value="1"/>
</dbReference>
<dbReference type="InterPro" id="IPR013783">
    <property type="entry name" value="Ig-like_fold"/>
</dbReference>
<dbReference type="PROSITE" id="PS51782">
    <property type="entry name" value="LYSM"/>
    <property type="match status" value="1"/>
</dbReference>
<dbReference type="InterPro" id="IPR052196">
    <property type="entry name" value="Bact_Kbp"/>
</dbReference>
<feature type="region of interest" description="Disordered" evidence="1">
    <location>
        <begin position="32"/>
        <end position="79"/>
    </location>
</feature>
<dbReference type="Proteomes" id="UP001589865">
    <property type="component" value="Unassembled WGS sequence"/>
</dbReference>
<name>A0ABV6JTY0_9PROT</name>
<keyword evidence="4" id="KW-1185">Reference proteome</keyword>
<feature type="domain" description="LysM" evidence="2">
    <location>
        <begin position="336"/>
        <end position="385"/>
    </location>
</feature>
<protein>
    <submittedName>
        <fullName evidence="3">LysM peptidoglycan-binding domain-containing protein</fullName>
    </submittedName>
</protein>
<proteinExistence type="predicted"/>
<dbReference type="Gene3D" id="3.10.350.10">
    <property type="entry name" value="LysM domain"/>
    <property type="match status" value="1"/>
</dbReference>
<feature type="region of interest" description="Disordered" evidence="1">
    <location>
        <begin position="204"/>
        <end position="240"/>
    </location>
</feature>
<dbReference type="PANTHER" id="PTHR34700">
    <property type="entry name" value="POTASSIUM BINDING PROTEIN KBP"/>
    <property type="match status" value="1"/>
</dbReference>